<reference evidence="2" key="1">
    <citation type="submission" date="2021-01" db="EMBL/GenBank/DDBJ databases">
        <authorList>
            <person name="Corre E."/>
            <person name="Pelletier E."/>
            <person name="Niang G."/>
            <person name="Scheremetjew M."/>
            <person name="Finn R."/>
            <person name="Kale V."/>
            <person name="Holt S."/>
            <person name="Cochrane G."/>
            <person name="Meng A."/>
            <person name="Brown T."/>
            <person name="Cohen L."/>
        </authorList>
    </citation>
    <scope>NUCLEOTIDE SEQUENCE</scope>
    <source>
        <strain evidence="2">SM1012Den-03</strain>
    </source>
</reference>
<dbReference type="AlphaFoldDB" id="A0A7S2PEG5"/>
<organism evidence="2">
    <name type="scientific">Skeletonema marinoi</name>
    <dbReference type="NCBI Taxonomy" id="267567"/>
    <lineage>
        <taxon>Eukaryota</taxon>
        <taxon>Sar</taxon>
        <taxon>Stramenopiles</taxon>
        <taxon>Ochrophyta</taxon>
        <taxon>Bacillariophyta</taxon>
        <taxon>Coscinodiscophyceae</taxon>
        <taxon>Thalassiosirophycidae</taxon>
        <taxon>Thalassiosirales</taxon>
        <taxon>Skeletonemataceae</taxon>
        <taxon>Skeletonema</taxon>
        <taxon>Skeletonema marinoi-dohrnii complex</taxon>
    </lineage>
</organism>
<gene>
    <name evidence="2" type="ORF">SMAR0320_LOCUS7781</name>
</gene>
<proteinExistence type="predicted"/>
<keyword evidence="1" id="KW-0175">Coiled coil</keyword>
<feature type="coiled-coil region" evidence="1">
    <location>
        <begin position="72"/>
        <end position="153"/>
    </location>
</feature>
<evidence type="ECO:0000256" key="1">
    <source>
        <dbReference type="SAM" id="Coils"/>
    </source>
</evidence>
<evidence type="ECO:0000313" key="2">
    <source>
        <dbReference type="EMBL" id="CAD9593310.1"/>
    </source>
</evidence>
<sequence>MQKRTHKAVAAAAVGFLVVNAFLLWPEDTSYEYDASEHSRRLDGSLRAITPRERVLNELFKMGIRPGDYDHRRLLKARLARLEKRNEQALAHREMIRKLRNTKNIWFRRDTTQQAELEQKHAQLRELNLNNHAQKRELKVNNSESDLENLETVSICGRPTMMGTASDLALLQNFEEADTCPGENSNKLLLLQGQDQRLFGRTGNNLIEFLHALQYARDHDVQLGIVSNSWAFEMLLKMWMSVKDDDWEVQFEEAFCIKIFNSQDETETQGYELLFPELTVTEDFTKQLFLYQSERSLVEYIGHQAQYLQTLFRNYNTGVGTTESGEPVRDMCSGIKAIFGDNKNAIYSVLHSRSLEEAGKTLLGRLSKFSGCDPEAALHMTPDYVKSILEPLGLLDYPIVLITDGQDFAVIQRLLNDPEIAPKLRLVSEEATWIGGDFTVAVMANAFIGNPASTFSGFIAKSRLALGFGQSYLFRAKNENGEWVNTCGDTCIYDKRIMGPMS</sequence>
<accession>A0A7S2PEG5</accession>
<dbReference type="Gene3D" id="3.40.50.11350">
    <property type="match status" value="1"/>
</dbReference>
<dbReference type="EMBL" id="HBGZ01010832">
    <property type="protein sequence ID" value="CAD9593310.1"/>
    <property type="molecule type" value="Transcribed_RNA"/>
</dbReference>
<name>A0A7S2PEG5_9STRA</name>
<protein>
    <submittedName>
        <fullName evidence="2">Uncharacterized protein</fullName>
    </submittedName>
</protein>